<dbReference type="Gene3D" id="3.40.50.720">
    <property type="entry name" value="NAD(P)-binding Rossmann-like Domain"/>
    <property type="match status" value="2"/>
</dbReference>
<dbReference type="NCBIfam" id="NF007040">
    <property type="entry name" value="PRK09496.3-3"/>
    <property type="match status" value="1"/>
</dbReference>
<name>A0A381P4T5_9ZZZZ</name>
<dbReference type="PROSITE" id="PS51201">
    <property type="entry name" value="RCK_N"/>
    <property type="match status" value="2"/>
</dbReference>
<keyword evidence="4" id="KW-0520">NAD</keyword>
<feature type="domain" description="RCK N-terminal" evidence="6">
    <location>
        <begin position="4"/>
        <end position="124"/>
    </location>
</feature>
<dbReference type="PANTHER" id="PTHR43833:SF5">
    <property type="entry name" value="TRK SYSTEM POTASSIUM UPTAKE PROTEIN TRKA"/>
    <property type="match status" value="1"/>
</dbReference>
<protein>
    <recommendedName>
        <fullName evidence="9">Trk system potassium uptake protein TrkA</fullName>
    </recommendedName>
</protein>
<dbReference type="Pfam" id="PF02080">
    <property type="entry name" value="TrkA_C"/>
    <property type="match status" value="1"/>
</dbReference>
<evidence type="ECO:0000256" key="5">
    <source>
        <dbReference type="ARBA" id="ARBA00023065"/>
    </source>
</evidence>
<dbReference type="AlphaFoldDB" id="A0A381P4T5"/>
<accession>A0A381P4T5</accession>
<dbReference type="InterPro" id="IPR036721">
    <property type="entry name" value="RCK_C_sf"/>
</dbReference>
<feature type="domain" description="RCK C-terminal" evidence="7">
    <location>
        <begin position="144"/>
        <end position="228"/>
    </location>
</feature>
<dbReference type="InterPro" id="IPR036291">
    <property type="entry name" value="NAD(P)-bd_dom_sf"/>
</dbReference>
<dbReference type="Pfam" id="PF02254">
    <property type="entry name" value="TrkA_N"/>
    <property type="match status" value="2"/>
</dbReference>
<evidence type="ECO:0000256" key="1">
    <source>
        <dbReference type="ARBA" id="ARBA00022448"/>
    </source>
</evidence>
<dbReference type="PROSITE" id="PS51202">
    <property type="entry name" value="RCK_C"/>
    <property type="match status" value="2"/>
</dbReference>
<dbReference type="InterPro" id="IPR003148">
    <property type="entry name" value="RCK_N"/>
</dbReference>
<dbReference type="GO" id="GO:0015079">
    <property type="term" value="F:potassium ion transmembrane transporter activity"/>
    <property type="evidence" value="ECO:0007669"/>
    <property type="project" value="InterPro"/>
</dbReference>
<dbReference type="InterPro" id="IPR050721">
    <property type="entry name" value="Trk_Ktr_HKT_K-transport"/>
</dbReference>
<keyword evidence="1" id="KW-0813">Transport</keyword>
<dbReference type="PANTHER" id="PTHR43833">
    <property type="entry name" value="POTASSIUM CHANNEL PROTEIN 2-RELATED-RELATED"/>
    <property type="match status" value="1"/>
</dbReference>
<reference evidence="8" key="1">
    <citation type="submission" date="2018-05" db="EMBL/GenBank/DDBJ databases">
        <authorList>
            <person name="Lanie J.A."/>
            <person name="Ng W.-L."/>
            <person name="Kazmierczak K.M."/>
            <person name="Andrzejewski T.M."/>
            <person name="Davidsen T.M."/>
            <person name="Wayne K.J."/>
            <person name="Tettelin H."/>
            <person name="Glass J.I."/>
            <person name="Rusch D."/>
            <person name="Podicherti R."/>
            <person name="Tsui H.-C.T."/>
            <person name="Winkler M.E."/>
        </authorList>
    </citation>
    <scope>NUCLEOTIDE SEQUENCE</scope>
</reference>
<dbReference type="PRINTS" id="PR00335">
    <property type="entry name" value="KUPTAKETRKA"/>
</dbReference>
<keyword evidence="5" id="KW-0406">Ion transport</keyword>
<evidence type="ECO:0000259" key="6">
    <source>
        <dbReference type="PROSITE" id="PS51201"/>
    </source>
</evidence>
<dbReference type="GO" id="GO:0005886">
    <property type="term" value="C:plasma membrane"/>
    <property type="evidence" value="ECO:0007669"/>
    <property type="project" value="InterPro"/>
</dbReference>
<evidence type="ECO:0000256" key="3">
    <source>
        <dbReference type="ARBA" id="ARBA00022958"/>
    </source>
</evidence>
<evidence type="ECO:0008006" key="9">
    <source>
        <dbReference type="Google" id="ProtNLM"/>
    </source>
</evidence>
<dbReference type="SUPFAM" id="SSF116726">
    <property type="entry name" value="TrkA C-terminal domain-like"/>
    <property type="match status" value="2"/>
</dbReference>
<dbReference type="Gene3D" id="3.30.70.1450">
    <property type="entry name" value="Regulator of K+ conductance, C-terminal domain"/>
    <property type="match status" value="2"/>
</dbReference>
<dbReference type="NCBIfam" id="NF007039">
    <property type="entry name" value="PRK09496.3-2"/>
    <property type="match status" value="1"/>
</dbReference>
<dbReference type="SUPFAM" id="SSF51735">
    <property type="entry name" value="NAD(P)-binding Rossmann-fold domains"/>
    <property type="match status" value="2"/>
</dbReference>
<evidence type="ECO:0000256" key="2">
    <source>
        <dbReference type="ARBA" id="ARBA00022538"/>
    </source>
</evidence>
<organism evidence="8">
    <name type="scientific">marine metagenome</name>
    <dbReference type="NCBI Taxonomy" id="408172"/>
    <lineage>
        <taxon>unclassified sequences</taxon>
        <taxon>metagenomes</taxon>
        <taxon>ecological metagenomes</taxon>
    </lineage>
</organism>
<feature type="domain" description="RCK N-terminal" evidence="6">
    <location>
        <begin position="233"/>
        <end position="359"/>
    </location>
</feature>
<evidence type="ECO:0000259" key="7">
    <source>
        <dbReference type="PROSITE" id="PS51202"/>
    </source>
</evidence>
<keyword evidence="2" id="KW-0633">Potassium transport</keyword>
<gene>
    <name evidence="8" type="ORF">METZ01_LOCUS14734</name>
</gene>
<keyword evidence="3" id="KW-0630">Potassium</keyword>
<dbReference type="EMBL" id="UINC01000832">
    <property type="protein sequence ID" value="SUZ61880.1"/>
    <property type="molecule type" value="Genomic_DNA"/>
</dbReference>
<evidence type="ECO:0000256" key="4">
    <source>
        <dbReference type="ARBA" id="ARBA00023027"/>
    </source>
</evidence>
<dbReference type="InterPro" id="IPR006036">
    <property type="entry name" value="K_uptake_TrkA"/>
</dbReference>
<proteinExistence type="predicted"/>
<sequence>MSKDESTLILGIGGVGMHLAQRLVHEGYPVTVIESDSDLIEAATESLDARLICGNAMHLSSWREANAQGMGLMIAATNDDSTNMLSSLIADRFGIERKIVRTRSIDLMDGGILSQEDFKIDLMVHPEELVAQEIYRLVQRASCNDITAVGEGNMLVLAMRVNEDSPLIHKTPKELSEKHTEYHFRVVAIARGISTIIPHADDQIRPLDQVFIMARSNDMRPLMQMMKIEHKKIDCMMILGGGLVGSRVAQLLEKEVEIKLIENNQNRADELASDLKYTEVIQGDGTDANVLVMSGLDVTESFIATTGDNEANIISCLLAKHLMNRNNRDQHTGHGKTIALVNKEDYLVLASTIGLDIALNAKISAANEILKFIRRNEILSVAHLHGVDAEVVELIAAPGSDIARKPLKKLASYFRQHKILIGGVEQDGVWKVAVGSTEIQPHNRVIAVCSSQNLKKVRQLFS</sequence>
<feature type="domain" description="RCK C-terminal" evidence="7">
    <location>
        <begin position="379"/>
        <end position="462"/>
    </location>
</feature>
<evidence type="ECO:0000313" key="8">
    <source>
        <dbReference type="EMBL" id="SUZ61880.1"/>
    </source>
</evidence>
<dbReference type="InterPro" id="IPR006037">
    <property type="entry name" value="RCK_C"/>
</dbReference>